<dbReference type="PROSITE" id="PS50043">
    <property type="entry name" value="HTH_LUXR_2"/>
    <property type="match status" value="1"/>
</dbReference>
<sequence length="201" mass="21579">MSGGPIRLLIVGSQHIVTAGIVSMLAPFGDRIEVLTPHDGLATFHRQVDVVVYDVLGMVDRDSEELTRLVELGKGVIALGRDLRPDLAARAVQLGAVTTVPMGTDAARLVAAIEAVYAGETADLVPAEEWLAQAEGLSEREAEVLGLITQGLSNPEIAERLYLSINSVKTYIRSAYRKIGATRRSQAVGWAMDHGFTTDKT</sequence>
<keyword evidence="8" id="KW-1185">Reference proteome</keyword>
<dbReference type="SUPFAM" id="SSF52172">
    <property type="entry name" value="CheY-like"/>
    <property type="match status" value="1"/>
</dbReference>
<feature type="domain" description="Response regulatory" evidence="6">
    <location>
        <begin position="7"/>
        <end position="117"/>
    </location>
</feature>
<dbReference type="Gene3D" id="3.40.50.2300">
    <property type="match status" value="1"/>
</dbReference>
<accession>A0A7X0VCZ8</accession>
<reference evidence="7 8" key="1">
    <citation type="submission" date="2020-08" db="EMBL/GenBank/DDBJ databases">
        <authorList>
            <person name="Seo M.-J."/>
        </authorList>
    </citation>
    <scope>NUCLEOTIDE SEQUENCE [LARGE SCALE GENOMIC DNA]</scope>
    <source>
        <strain evidence="7 8">KIGAM211</strain>
    </source>
</reference>
<feature type="modified residue" description="4-aspartylphosphate" evidence="4">
    <location>
        <position position="54"/>
    </location>
</feature>
<dbReference type="Proteomes" id="UP000523955">
    <property type="component" value="Unassembled WGS sequence"/>
</dbReference>
<dbReference type="PROSITE" id="PS50110">
    <property type="entry name" value="RESPONSE_REGULATORY"/>
    <property type="match status" value="1"/>
</dbReference>
<dbReference type="InterPro" id="IPR016032">
    <property type="entry name" value="Sig_transdc_resp-reg_C-effctor"/>
</dbReference>
<dbReference type="PROSITE" id="PS00622">
    <property type="entry name" value="HTH_LUXR_1"/>
    <property type="match status" value="1"/>
</dbReference>
<dbReference type="EMBL" id="JACKXE010000002">
    <property type="protein sequence ID" value="MBB6629547.1"/>
    <property type="molecule type" value="Genomic_DNA"/>
</dbReference>
<name>A0A7X0VCZ8_9ACTN</name>
<evidence type="ECO:0000256" key="4">
    <source>
        <dbReference type="PROSITE-ProRule" id="PRU00169"/>
    </source>
</evidence>
<feature type="domain" description="HTH luxR-type" evidence="5">
    <location>
        <begin position="130"/>
        <end position="195"/>
    </location>
</feature>
<gene>
    <name evidence="7" type="ORF">H5V45_19660</name>
</gene>
<dbReference type="GO" id="GO:0006355">
    <property type="term" value="P:regulation of DNA-templated transcription"/>
    <property type="evidence" value="ECO:0007669"/>
    <property type="project" value="InterPro"/>
</dbReference>
<keyword evidence="1" id="KW-0805">Transcription regulation</keyword>
<comment type="caution">
    <text evidence="7">The sequence shown here is derived from an EMBL/GenBank/DDBJ whole genome shotgun (WGS) entry which is preliminary data.</text>
</comment>
<dbReference type="PANTHER" id="PTHR44688">
    <property type="entry name" value="DNA-BINDING TRANSCRIPTIONAL ACTIVATOR DEVR_DOSR"/>
    <property type="match status" value="1"/>
</dbReference>
<dbReference type="InterPro" id="IPR011006">
    <property type="entry name" value="CheY-like_superfamily"/>
</dbReference>
<evidence type="ECO:0000313" key="7">
    <source>
        <dbReference type="EMBL" id="MBB6629547.1"/>
    </source>
</evidence>
<keyword evidence="4" id="KW-0597">Phosphoprotein</keyword>
<dbReference type="Pfam" id="PF00196">
    <property type="entry name" value="GerE"/>
    <property type="match status" value="1"/>
</dbReference>
<evidence type="ECO:0000256" key="3">
    <source>
        <dbReference type="ARBA" id="ARBA00023163"/>
    </source>
</evidence>
<keyword evidence="3" id="KW-0804">Transcription</keyword>
<dbReference type="SMART" id="SM00421">
    <property type="entry name" value="HTH_LUXR"/>
    <property type="match status" value="1"/>
</dbReference>
<dbReference type="InterPro" id="IPR001789">
    <property type="entry name" value="Sig_transdc_resp-reg_receiver"/>
</dbReference>
<evidence type="ECO:0000256" key="2">
    <source>
        <dbReference type="ARBA" id="ARBA00023125"/>
    </source>
</evidence>
<organism evidence="7 8">
    <name type="scientific">Nocardioides luti</name>
    <dbReference type="NCBI Taxonomy" id="2761101"/>
    <lineage>
        <taxon>Bacteria</taxon>
        <taxon>Bacillati</taxon>
        <taxon>Actinomycetota</taxon>
        <taxon>Actinomycetes</taxon>
        <taxon>Propionibacteriales</taxon>
        <taxon>Nocardioidaceae</taxon>
        <taxon>Nocardioides</taxon>
    </lineage>
</organism>
<dbReference type="PRINTS" id="PR00038">
    <property type="entry name" value="HTHLUXR"/>
</dbReference>
<protein>
    <submittedName>
        <fullName evidence="7">Response regulator transcription factor</fullName>
    </submittedName>
</protein>
<proteinExistence type="predicted"/>
<dbReference type="GO" id="GO:0000160">
    <property type="term" value="P:phosphorelay signal transduction system"/>
    <property type="evidence" value="ECO:0007669"/>
    <property type="project" value="InterPro"/>
</dbReference>
<evidence type="ECO:0000313" key="8">
    <source>
        <dbReference type="Proteomes" id="UP000523955"/>
    </source>
</evidence>
<dbReference type="SUPFAM" id="SSF46894">
    <property type="entry name" value="C-terminal effector domain of the bipartite response regulators"/>
    <property type="match status" value="1"/>
</dbReference>
<dbReference type="GO" id="GO:0003677">
    <property type="term" value="F:DNA binding"/>
    <property type="evidence" value="ECO:0007669"/>
    <property type="project" value="UniProtKB-KW"/>
</dbReference>
<dbReference type="RefSeq" id="WP_185254868.1">
    <property type="nucleotide sequence ID" value="NZ_JACKXE010000002.1"/>
</dbReference>
<dbReference type="CDD" id="cd06170">
    <property type="entry name" value="LuxR_C_like"/>
    <property type="match status" value="1"/>
</dbReference>
<evidence type="ECO:0000256" key="1">
    <source>
        <dbReference type="ARBA" id="ARBA00023015"/>
    </source>
</evidence>
<dbReference type="PANTHER" id="PTHR44688:SF16">
    <property type="entry name" value="DNA-BINDING TRANSCRIPTIONAL ACTIVATOR DEVR_DOSR"/>
    <property type="match status" value="1"/>
</dbReference>
<evidence type="ECO:0000259" key="6">
    <source>
        <dbReference type="PROSITE" id="PS50110"/>
    </source>
</evidence>
<dbReference type="AlphaFoldDB" id="A0A7X0VCZ8"/>
<keyword evidence="2" id="KW-0238">DNA-binding</keyword>
<dbReference type="InterPro" id="IPR000792">
    <property type="entry name" value="Tscrpt_reg_LuxR_C"/>
</dbReference>
<evidence type="ECO:0000259" key="5">
    <source>
        <dbReference type="PROSITE" id="PS50043"/>
    </source>
</evidence>